<dbReference type="Proteomes" id="UP000828390">
    <property type="component" value="Unassembled WGS sequence"/>
</dbReference>
<reference evidence="2" key="1">
    <citation type="journal article" date="2019" name="bioRxiv">
        <title>The Genome of the Zebra Mussel, Dreissena polymorpha: A Resource for Invasive Species Research.</title>
        <authorList>
            <person name="McCartney M.A."/>
            <person name="Auch B."/>
            <person name="Kono T."/>
            <person name="Mallez S."/>
            <person name="Zhang Y."/>
            <person name="Obille A."/>
            <person name="Becker A."/>
            <person name="Abrahante J.E."/>
            <person name="Garbe J."/>
            <person name="Badalamenti J.P."/>
            <person name="Herman A."/>
            <person name="Mangelson H."/>
            <person name="Liachko I."/>
            <person name="Sullivan S."/>
            <person name="Sone E.D."/>
            <person name="Koren S."/>
            <person name="Silverstein K.A.T."/>
            <person name="Beckman K.B."/>
            <person name="Gohl D.M."/>
        </authorList>
    </citation>
    <scope>NUCLEOTIDE SEQUENCE</scope>
    <source>
        <strain evidence="2">Duluth1</strain>
        <tissue evidence="2">Whole animal</tissue>
    </source>
</reference>
<reference evidence="2" key="2">
    <citation type="submission" date="2020-11" db="EMBL/GenBank/DDBJ databases">
        <authorList>
            <person name="McCartney M.A."/>
            <person name="Auch B."/>
            <person name="Kono T."/>
            <person name="Mallez S."/>
            <person name="Becker A."/>
            <person name="Gohl D.M."/>
            <person name="Silverstein K.A.T."/>
            <person name="Koren S."/>
            <person name="Bechman K.B."/>
            <person name="Herman A."/>
            <person name="Abrahante J.E."/>
            <person name="Garbe J."/>
        </authorList>
    </citation>
    <scope>NUCLEOTIDE SEQUENCE</scope>
    <source>
        <strain evidence="2">Duluth1</strain>
        <tissue evidence="2">Whole animal</tissue>
    </source>
</reference>
<accession>A0A9D4RT88</accession>
<protein>
    <submittedName>
        <fullName evidence="2">Uncharacterized protein</fullName>
    </submittedName>
</protein>
<dbReference type="EMBL" id="JAIWYP010000001">
    <property type="protein sequence ID" value="KAH3877772.1"/>
    <property type="molecule type" value="Genomic_DNA"/>
</dbReference>
<feature type="region of interest" description="Disordered" evidence="1">
    <location>
        <begin position="1"/>
        <end position="24"/>
    </location>
</feature>
<sequence length="80" mass="8787">MPSAVKSLQRDFAGKPRTPTSTGNSHVCHFSLHSLCRSAYFAVFLYIASSQRDSQGTVSSTITRHLSFADQITMSGRCFV</sequence>
<evidence type="ECO:0000313" key="3">
    <source>
        <dbReference type="Proteomes" id="UP000828390"/>
    </source>
</evidence>
<evidence type="ECO:0000313" key="2">
    <source>
        <dbReference type="EMBL" id="KAH3877772.1"/>
    </source>
</evidence>
<gene>
    <name evidence="2" type="ORF">DPMN_001650</name>
</gene>
<comment type="caution">
    <text evidence="2">The sequence shown here is derived from an EMBL/GenBank/DDBJ whole genome shotgun (WGS) entry which is preliminary data.</text>
</comment>
<organism evidence="2 3">
    <name type="scientific">Dreissena polymorpha</name>
    <name type="common">Zebra mussel</name>
    <name type="synonym">Mytilus polymorpha</name>
    <dbReference type="NCBI Taxonomy" id="45954"/>
    <lineage>
        <taxon>Eukaryota</taxon>
        <taxon>Metazoa</taxon>
        <taxon>Spiralia</taxon>
        <taxon>Lophotrochozoa</taxon>
        <taxon>Mollusca</taxon>
        <taxon>Bivalvia</taxon>
        <taxon>Autobranchia</taxon>
        <taxon>Heteroconchia</taxon>
        <taxon>Euheterodonta</taxon>
        <taxon>Imparidentia</taxon>
        <taxon>Neoheterodontei</taxon>
        <taxon>Myida</taxon>
        <taxon>Dreissenoidea</taxon>
        <taxon>Dreissenidae</taxon>
        <taxon>Dreissena</taxon>
    </lineage>
</organism>
<dbReference type="AlphaFoldDB" id="A0A9D4RT88"/>
<keyword evidence="3" id="KW-1185">Reference proteome</keyword>
<proteinExistence type="predicted"/>
<name>A0A9D4RT88_DREPO</name>
<evidence type="ECO:0000256" key="1">
    <source>
        <dbReference type="SAM" id="MobiDB-lite"/>
    </source>
</evidence>